<evidence type="ECO:0000259" key="2">
    <source>
        <dbReference type="Pfam" id="PF21666"/>
    </source>
</evidence>
<feature type="domain" description="DUF4246" evidence="1">
    <location>
        <begin position="97"/>
        <end position="504"/>
    </location>
</feature>
<sequence>MAKGNVPDDKAWKGRVLEDKPEWELPSPFNVYGPGKYYGDEWGAHPLLCAELGLLELSWTLRSKPDWQRKAADPEIRAKWRAEALEQAHSAQWMHEKLVDYVLAELDGYAKIADAKTGIERGCFEAVWYSDSLFSAELTDRLKASVAVLENVPDDKKDWHPGSDGQVLDLVHPSLYCVVYGRTHAYLPDQPRTPNNLRPVAPPSAESYSDNWISKKFCWMPSDFAVDENGTVKLLSPYINNLHPQQHQTLYRVIEEVVAGFVPMWGRVLGDVNCEDRSYAWANSGRIKPFDCIWGNNGPPYPEEDCPSDRDEDEWTEEWMDKQPRILPEANEYSGQLVDRFEPISLLGRNIQCIVKLASIHLTPEKPEYAGGSWHVEGMVNESIVASGIFYYDEENITESQLDFRVATGEPEYHGQDDETCMQTLYAIGRDEECVQAVGGMVTKAGRALAWPNIFQHCVSSFKLADATKPGHRKILAIFLVDPTIDPIVSASDIPPQQAEWAADALEAAYEDANPSAKGTTLAHMPRELRDLVKQQFPESVMTWKEAEEFRLKLMKERTAFVADHTKKAFSHEFNMCYRSCLGRDRNTLKMSLPTFSFETTAQEVASALKDQILGKNVLITGTSLNGLGFETARAVAPYANLVVITGYDAERQVCLALSKNALKAEFASANIRTLTLNLASLASVRKAAEEVNEYPESLHVRIMVFFVHKHFEPHIQLQVLVNNAVATGDFYMTEDDFEIQMAVAQFGPFLFTKLVTPKLQAGRTDTYLPRVVYLGSIGHKMGLIPGLDWDNLRYGFPAEEAGTPETIMKRYCETKTAAMLMAVELGRRAKGQLRAYSVHPGAIATNVLSKPAMKAIFLMYGMINEDGTPKDGGYVKWKSLSQGAAT</sequence>
<dbReference type="PANTHER" id="PTHR33119:SF1">
    <property type="entry name" value="FE2OG DIOXYGENASE DOMAIN-CONTAINING PROTEIN"/>
    <property type="match status" value="1"/>
</dbReference>
<dbReference type="InterPro" id="IPR025340">
    <property type="entry name" value="DUF4246"/>
</dbReference>
<dbReference type="InterPro" id="IPR049207">
    <property type="entry name" value="DUF4246_N"/>
</dbReference>
<keyword evidence="4" id="KW-1185">Reference proteome</keyword>
<dbReference type="Gene3D" id="3.40.50.720">
    <property type="entry name" value="NAD(P)-binding Rossmann-like Domain"/>
    <property type="match status" value="1"/>
</dbReference>
<gene>
    <name evidence="3" type="ORF">MCHLO_13070</name>
</gene>
<evidence type="ECO:0000313" key="3">
    <source>
        <dbReference type="EMBL" id="GAT56413.1"/>
    </source>
</evidence>
<evidence type="ECO:0000313" key="4">
    <source>
        <dbReference type="Proteomes" id="UP000815677"/>
    </source>
</evidence>
<dbReference type="Pfam" id="PF14033">
    <property type="entry name" value="DUF4246"/>
    <property type="match status" value="1"/>
</dbReference>
<reference evidence="3" key="1">
    <citation type="submission" date="2014-09" db="EMBL/GenBank/DDBJ databases">
        <title>Genome sequence of the luminous mushroom Mycena chlorophos for searching fungal bioluminescence genes.</title>
        <authorList>
            <person name="Tanaka Y."/>
            <person name="Kasuga D."/>
            <person name="Oba Y."/>
            <person name="Hase S."/>
            <person name="Sato K."/>
            <person name="Oba Y."/>
            <person name="Sakakibara Y."/>
        </authorList>
    </citation>
    <scope>NUCLEOTIDE SEQUENCE</scope>
</reference>
<dbReference type="PANTHER" id="PTHR33119">
    <property type="entry name" value="IFI3P"/>
    <property type="match status" value="1"/>
</dbReference>
<name>A0ABQ0LZ88_MYCCL</name>
<dbReference type="InterPro" id="IPR036291">
    <property type="entry name" value="NAD(P)-bd_dom_sf"/>
</dbReference>
<feature type="domain" description="DUF4246" evidence="2">
    <location>
        <begin position="40"/>
        <end position="83"/>
    </location>
</feature>
<protein>
    <submittedName>
        <fullName evidence="3">Uncharacterized protein</fullName>
    </submittedName>
</protein>
<dbReference type="Proteomes" id="UP000815677">
    <property type="component" value="Unassembled WGS sequence"/>
</dbReference>
<dbReference type="EMBL" id="DF849262">
    <property type="protein sequence ID" value="GAT56413.1"/>
    <property type="molecule type" value="Genomic_DNA"/>
</dbReference>
<evidence type="ECO:0000259" key="1">
    <source>
        <dbReference type="Pfam" id="PF14033"/>
    </source>
</evidence>
<dbReference type="SUPFAM" id="SSF51735">
    <property type="entry name" value="NAD(P)-binding Rossmann-fold domains"/>
    <property type="match status" value="1"/>
</dbReference>
<accession>A0ABQ0LZ88</accession>
<proteinExistence type="predicted"/>
<dbReference type="InterPro" id="IPR049192">
    <property type="entry name" value="DUF4246_C"/>
</dbReference>
<organism evidence="3 4">
    <name type="scientific">Mycena chlorophos</name>
    <name type="common">Agaric fungus</name>
    <name type="synonym">Agaricus chlorophos</name>
    <dbReference type="NCBI Taxonomy" id="658473"/>
    <lineage>
        <taxon>Eukaryota</taxon>
        <taxon>Fungi</taxon>
        <taxon>Dikarya</taxon>
        <taxon>Basidiomycota</taxon>
        <taxon>Agaricomycotina</taxon>
        <taxon>Agaricomycetes</taxon>
        <taxon>Agaricomycetidae</taxon>
        <taxon>Agaricales</taxon>
        <taxon>Marasmiineae</taxon>
        <taxon>Mycenaceae</taxon>
        <taxon>Mycena</taxon>
    </lineage>
</organism>
<dbReference type="Pfam" id="PF21666">
    <property type="entry name" value="DUF4246_N"/>
    <property type="match status" value="1"/>
</dbReference>